<gene>
    <name evidence="1" type="ORF">STAS_15241</name>
</gene>
<protein>
    <submittedName>
        <fullName evidence="1">Conserved peptide upstream open reading frame 19</fullName>
    </submittedName>
</protein>
<evidence type="ECO:0000313" key="1">
    <source>
        <dbReference type="EMBL" id="GER38710.1"/>
    </source>
</evidence>
<dbReference type="AlphaFoldDB" id="A0A5A7Q0T0"/>
<name>A0A5A7Q0T0_STRAF</name>
<keyword evidence="2" id="KW-1185">Reference proteome</keyword>
<dbReference type="OrthoDB" id="1737288at2759"/>
<dbReference type="EMBL" id="BKCP01005516">
    <property type="protein sequence ID" value="GER38710.1"/>
    <property type="molecule type" value="Genomic_DNA"/>
</dbReference>
<proteinExistence type="predicted"/>
<dbReference type="Proteomes" id="UP000325081">
    <property type="component" value="Unassembled WGS sequence"/>
</dbReference>
<sequence>MRTQKQLKTVLHTEKVESPKLETFFMSEQATFSLSTIGLLGEYCPSRRKDRYPCFQLGCMHLELSQGHRKLCQDCQFMWAAPAAWNNYNPEEETFLQAHKLSLPF</sequence>
<reference evidence="2" key="1">
    <citation type="journal article" date="2019" name="Curr. Biol.">
        <title>Genome Sequence of Striga asiatica Provides Insight into the Evolution of Plant Parasitism.</title>
        <authorList>
            <person name="Yoshida S."/>
            <person name="Kim S."/>
            <person name="Wafula E.K."/>
            <person name="Tanskanen J."/>
            <person name="Kim Y.M."/>
            <person name="Honaas L."/>
            <person name="Yang Z."/>
            <person name="Spallek T."/>
            <person name="Conn C.E."/>
            <person name="Ichihashi Y."/>
            <person name="Cheong K."/>
            <person name="Cui S."/>
            <person name="Der J.P."/>
            <person name="Gundlach H."/>
            <person name="Jiao Y."/>
            <person name="Hori C."/>
            <person name="Ishida J.K."/>
            <person name="Kasahara H."/>
            <person name="Kiba T."/>
            <person name="Kim M.S."/>
            <person name="Koo N."/>
            <person name="Laohavisit A."/>
            <person name="Lee Y.H."/>
            <person name="Lumba S."/>
            <person name="McCourt P."/>
            <person name="Mortimer J.C."/>
            <person name="Mutuku J.M."/>
            <person name="Nomura T."/>
            <person name="Sasaki-Sekimoto Y."/>
            <person name="Seto Y."/>
            <person name="Wang Y."/>
            <person name="Wakatake T."/>
            <person name="Sakakibara H."/>
            <person name="Demura T."/>
            <person name="Yamaguchi S."/>
            <person name="Yoneyama K."/>
            <person name="Manabe R.I."/>
            <person name="Nelson D.C."/>
            <person name="Schulman A.H."/>
            <person name="Timko M.P."/>
            <person name="dePamphilis C.W."/>
            <person name="Choi D."/>
            <person name="Shirasu K."/>
        </authorList>
    </citation>
    <scope>NUCLEOTIDE SEQUENCE [LARGE SCALE GENOMIC DNA]</scope>
    <source>
        <strain evidence="2">cv. UVA1</strain>
    </source>
</reference>
<evidence type="ECO:0000313" key="2">
    <source>
        <dbReference type="Proteomes" id="UP000325081"/>
    </source>
</evidence>
<organism evidence="1 2">
    <name type="scientific">Striga asiatica</name>
    <name type="common">Asiatic witchweed</name>
    <name type="synonym">Buchnera asiatica</name>
    <dbReference type="NCBI Taxonomy" id="4170"/>
    <lineage>
        <taxon>Eukaryota</taxon>
        <taxon>Viridiplantae</taxon>
        <taxon>Streptophyta</taxon>
        <taxon>Embryophyta</taxon>
        <taxon>Tracheophyta</taxon>
        <taxon>Spermatophyta</taxon>
        <taxon>Magnoliopsida</taxon>
        <taxon>eudicotyledons</taxon>
        <taxon>Gunneridae</taxon>
        <taxon>Pentapetalae</taxon>
        <taxon>asterids</taxon>
        <taxon>lamiids</taxon>
        <taxon>Lamiales</taxon>
        <taxon>Orobanchaceae</taxon>
        <taxon>Buchnereae</taxon>
        <taxon>Striga</taxon>
    </lineage>
</organism>
<accession>A0A5A7Q0T0</accession>
<comment type="caution">
    <text evidence="1">The sequence shown here is derived from an EMBL/GenBank/DDBJ whole genome shotgun (WGS) entry which is preliminary data.</text>
</comment>